<feature type="transmembrane region" description="Helical" evidence="8">
    <location>
        <begin position="137"/>
        <end position="161"/>
    </location>
</feature>
<organism evidence="9 10">
    <name type="scientific">Halalkalibacter hemicellulosilyticusJCM 9152</name>
    <dbReference type="NCBI Taxonomy" id="1236971"/>
    <lineage>
        <taxon>Bacteria</taxon>
        <taxon>Bacillati</taxon>
        <taxon>Bacillota</taxon>
        <taxon>Bacilli</taxon>
        <taxon>Bacillales</taxon>
        <taxon>Bacillaceae</taxon>
        <taxon>Halalkalibacter</taxon>
    </lineage>
</organism>
<dbReference type="AlphaFoldDB" id="W4QFU3"/>
<gene>
    <name evidence="9" type="ORF">JCM9152_1926</name>
</gene>
<feature type="transmembrane region" description="Helical" evidence="8">
    <location>
        <begin position="21"/>
        <end position="39"/>
    </location>
</feature>
<keyword evidence="4" id="KW-1003">Cell membrane</keyword>
<feature type="transmembrane region" description="Helical" evidence="8">
    <location>
        <begin position="51"/>
        <end position="73"/>
    </location>
</feature>
<keyword evidence="3" id="KW-0813">Transport</keyword>
<feature type="transmembrane region" description="Helical" evidence="8">
    <location>
        <begin position="194"/>
        <end position="215"/>
    </location>
</feature>
<evidence type="ECO:0000313" key="10">
    <source>
        <dbReference type="Proteomes" id="UP000018895"/>
    </source>
</evidence>
<evidence type="ECO:0000256" key="7">
    <source>
        <dbReference type="ARBA" id="ARBA00023136"/>
    </source>
</evidence>
<dbReference type="EMBL" id="BAUU01000012">
    <property type="protein sequence ID" value="GAE30518.1"/>
    <property type="molecule type" value="Genomic_DNA"/>
</dbReference>
<evidence type="ECO:0000256" key="2">
    <source>
        <dbReference type="ARBA" id="ARBA00010735"/>
    </source>
</evidence>
<evidence type="ECO:0000256" key="4">
    <source>
        <dbReference type="ARBA" id="ARBA00022475"/>
    </source>
</evidence>
<evidence type="ECO:0000256" key="1">
    <source>
        <dbReference type="ARBA" id="ARBA00004651"/>
    </source>
</evidence>
<evidence type="ECO:0000256" key="6">
    <source>
        <dbReference type="ARBA" id="ARBA00022989"/>
    </source>
</evidence>
<evidence type="ECO:0000256" key="3">
    <source>
        <dbReference type="ARBA" id="ARBA00022448"/>
    </source>
</evidence>
<dbReference type="RefSeq" id="WP_235715666.1">
    <property type="nucleotide sequence ID" value="NZ_BAUU01000012.1"/>
</dbReference>
<dbReference type="Pfam" id="PF03591">
    <property type="entry name" value="AzlC"/>
    <property type="match status" value="1"/>
</dbReference>
<evidence type="ECO:0000256" key="8">
    <source>
        <dbReference type="SAM" id="Phobius"/>
    </source>
</evidence>
<dbReference type="InterPro" id="IPR011606">
    <property type="entry name" value="Brnchd-chn_aa_trnsp_permease"/>
</dbReference>
<comment type="caution">
    <text evidence="9">The sequence shown here is derived from an EMBL/GenBank/DDBJ whole genome shotgun (WGS) entry which is preliminary data.</text>
</comment>
<comment type="similarity">
    <text evidence="2">Belongs to the AzlC family.</text>
</comment>
<dbReference type="STRING" id="1236971.JCM9152_1926"/>
<evidence type="ECO:0000313" key="9">
    <source>
        <dbReference type="EMBL" id="GAE30518.1"/>
    </source>
</evidence>
<accession>W4QFU3</accession>
<dbReference type="Proteomes" id="UP000018895">
    <property type="component" value="Unassembled WGS sequence"/>
</dbReference>
<proteinExistence type="inferred from homology"/>
<keyword evidence="6 8" id="KW-1133">Transmembrane helix</keyword>
<feature type="transmembrane region" description="Helical" evidence="8">
    <location>
        <begin position="221"/>
        <end position="238"/>
    </location>
</feature>
<dbReference type="GO" id="GO:1903785">
    <property type="term" value="P:L-valine transmembrane transport"/>
    <property type="evidence" value="ECO:0007669"/>
    <property type="project" value="TreeGrafter"/>
</dbReference>
<name>W4QFU3_9BACI</name>
<reference evidence="9" key="1">
    <citation type="journal article" date="2014" name="Genome Announc.">
        <title>Draft Genome Sequences of Three Alkaliphilic Bacillus Strains, Bacillus wakoensis JCM 9140T, Bacillus akibai JCM 9157T, and Bacillus hemicellulosilyticus JCM 9152T.</title>
        <authorList>
            <person name="Yuki M."/>
            <person name="Oshima K."/>
            <person name="Suda W."/>
            <person name="Oshida Y."/>
            <person name="Kitamura K."/>
            <person name="Iida T."/>
            <person name="Hattori M."/>
            <person name="Ohkuma M."/>
        </authorList>
    </citation>
    <scope>NUCLEOTIDE SEQUENCE [LARGE SCALE GENOMIC DNA]</scope>
    <source>
        <strain evidence="9">JCM 9152</strain>
    </source>
</reference>
<sequence>MNNAISIDQKTESHFKKGLKIGIPVSIGYIPIAIAFGLLAKSAQVPDIVTLMMSLMIFAGASQFIGINLMAAGVAYWEIVFTTFLLNVRHFLMTASLSQRLPKKTSKKVLAILSFGVTDETFSVASTQQEKELRPTFLLGLNSITFVSWNIGTWIGVFIAVGLPTSIQSSMGIALYSMFIGLLVPSLKKSKETIVVVSIALFVSSLFYWVVPYVIQLSSGMQIICTTVIAASIGALMFPKEEMK</sequence>
<keyword evidence="10" id="KW-1185">Reference proteome</keyword>
<dbReference type="GO" id="GO:0005886">
    <property type="term" value="C:plasma membrane"/>
    <property type="evidence" value="ECO:0007669"/>
    <property type="project" value="UniProtKB-SubCell"/>
</dbReference>
<keyword evidence="5 8" id="KW-0812">Transmembrane</keyword>
<protein>
    <submittedName>
        <fullName evidence="9">Branched-chain amino acid transporter</fullName>
    </submittedName>
</protein>
<evidence type="ECO:0000256" key="5">
    <source>
        <dbReference type="ARBA" id="ARBA00022692"/>
    </source>
</evidence>
<feature type="transmembrane region" description="Helical" evidence="8">
    <location>
        <begin position="167"/>
        <end position="187"/>
    </location>
</feature>
<comment type="subcellular location">
    <subcellularLocation>
        <location evidence="1">Cell membrane</location>
        <topology evidence="1">Multi-pass membrane protein</topology>
    </subcellularLocation>
</comment>
<keyword evidence="7 8" id="KW-0472">Membrane</keyword>
<dbReference type="PANTHER" id="PTHR34979">
    <property type="entry name" value="INNER MEMBRANE PROTEIN YGAZ"/>
    <property type="match status" value="1"/>
</dbReference>
<dbReference type="PANTHER" id="PTHR34979:SF1">
    <property type="entry name" value="INNER MEMBRANE PROTEIN YGAZ"/>
    <property type="match status" value="1"/>
</dbReference>